<protein>
    <submittedName>
        <fullName evidence="8">Laccase-2</fullName>
    </submittedName>
</protein>
<dbReference type="InterPro" id="IPR002355">
    <property type="entry name" value="Cu_oxidase_Cu_BS"/>
</dbReference>
<evidence type="ECO:0000313" key="8">
    <source>
        <dbReference type="EMBL" id="KAK4139513.1"/>
    </source>
</evidence>
<evidence type="ECO:0000259" key="7">
    <source>
        <dbReference type="Pfam" id="PF07732"/>
    </source>
</evidence>
<keyword evidence="2" id="KW-0479">Metal-binding</keyword>
<keyword evidence="4" id="KW-0186">Copper</keyword>
<name>A0AAN6UUU6_9PEZI</name>
<dbReference type="GeneID" id="87821643"/>
<dbReference type="InterPro" id="IPR033138">
    <property type="entry name" value="Cu_oxidase_CS"/>
</dbReference>
<dbReference type="PROSITE" id="PS00079">
    <property type="entry name" value="MULTICOPPER_OXIDASE1"/>
    <property type="match status" value="1"/>
</dbReference>
<comment type="similarity">
    <text evidence="1">Belongs to the multicopper oxidase family.</text>
</comment>
<dbReference type="RefSeq" id="XP_062632884.1">
    <property type="nucleotide sequence ID" value="XM_062785030.1"/>
</dbReference>
<dbReference type="InterPro" id="IPR011706">
    <property type="entry name" value="Cu-oxidase_C"/>
</dbReference>
<dbReference type="PROSITE" id="PS00080">
    <property type="entry name" value="MULTICOPPER_OXIDASE2"/>
    <property type="match status" value="1"/>
</dbReference>
<keyword evidence="9" id="KW-1185">Reference proteome</keyword>
<dbReference type="PANTHER" id="PTHR11709">
    <property type="entry name" value="MULTI-COPPER OXIDASE"/>
    <property type="match status" value="1"/>
</dbReference>
<comment type="caution">
    <text evidence="8">The sequence shown here is derived from an EMBL/GenBank/DDBJ whole genome shotgun (WGS) entry which is preliminary data.</text>
</comment>
<dbReference type="Proteomes" id="UP001302676">
    <property type="component" value="Unassembled WGS sequence"/>
</dbReference>
<organism evidence="8 9">
    <name type="scientific">Dichotomopilus funicola</name>
    <dbReference type="NCBI Taxonomy" id="1934379"/>
    <lineage>
        <taxon>Eukaryota</taxon>
        <taxon>Fungi</taxon>
        <taxon>Dikarya</taxon>
        <taxon>Ascomycota</taxon>
        <taxon>Pezizomycotina</taxon>
        <taxon>Sordariomycetes</taxon>
        <taxon>Sordariomycetidae</taxon>
        <taxon>Sordariales</taxon>
        <taxon>Chaetomiaceae</taxon>
        <taxon>Dichotomopilus</taxon>
    </lineage>
</organism>
<reference evidence="8" key="1">
    <citation type="journal article" date="2023" name="Mol. Phylogenet. Evol.">
        <title>Genome-scale phylogeny and comparative genomics of the fungal order Sordariales.</title>
        <authorList>
            <person name="Hensen N."/>
            <person name="Bonometti L."/>
            <person name="Westerberg I."/>
            <person name="Brannstrom I.O."/>
            <person name="Guillou S."/>
            <person name="Cros-Aarteil S."/>
            <person name="Calhoun S."/>
            <person name="Haridas S."/>
            <person name="Kuo A."/>
            <person name="Mondo S."/>
            <person name="Pangilinan J."/>
            <person name="Riley R."/>
            <person name="LaButti K."/>
            <person name="Andreopoulos B."/>
            <person name="Lipzen A."/>
            <person name="Chen C."/>
            <person name="Yan M."/>
            <person name="Daum C."/>
            <person name="Ng V."/>
            <person name="Clum A."/>
            <person name="Steindorff A."/>
            <person name="Ohm R.A."/>
            <person name="Martin F."/>
            <person name="Silar P."/>
            <person name="Natvig D.O."/>
            <person name="Lalanne C."/>
            <person name="Gautier V."/>
            <person name="Ament-Velasquez S.L."/>
            <person name="Kruys A."/>
            <person name="Hutchinson M.I."/>
            <person name="Powell A.J."/>
            <person name="Barry K."/>
            <person name="Miller A.N."/>
            <person name="Grigoriev I.V."/>
            <person name="Debuchy R."/>
            <person name="Gladieux P."/>
            <person name="Hiltunen Thoren M."/>
            <person name="Johannesson H."/>
        </authorList>
    </citation>
    <scope>NUCLEOTIDE SEQUENCE</scope>
    <source>
        <strain evidence="8">CBS 141.50</strain>
    </source>
</reference>
<evidence type="ECO:0000256" key="1">
    <source>
        <dbReference type="ARBA" id="ARBA00010609"/>
    </source>
</evidence>
<dbReference type="Pfam" id="PF07732">
    <property type="entry name" value="Cu-oxidase_3"/>
    <property type="match status" value="1"/>
</dbReference>
<keyword evidence="3" id="KW-0560">Oxidoreductase</keyword>
<dbReference type="CDD" id="cd13901">
    <property type="entry name" value="CuRO_3_MaLCC_like"/>
    <property type="match status" value="1"/>
</dbReference>
<evidence type="ECO:0000313" key="9">
    <source>
        <dbReference type="Proteomes" id="UP001302676"/>
    </source>
</evidence>
<evidence type="ECO:0000256" key="4">
    <source>
        <dbReference type="ARBA" id="ARBA00023008"/>
    </source>
</evidence>
<feature type="domain" description="Plastocyanin-like" evidence="5">
    <location>
        <begin position="162"/>
        <end position="303"/>
    </location>
</feature>
<dbReference type="PANTHER" id="PTHR11709:SF145">
    <property type="entry name" value="LCC1"/>
    <property type="match status" value="1"/>
</dbReference>
<accession>A0AAN6UUU6</accession>
<evidence type="ECO:0000259" key="6">
    <source>
        <dbReference type="Pfam" id="PF07731"/>
    </source>
</evidence>
<sequence>MTDLLQMWGGTDTTPALLQYRLTLSSVIRRYNFTIARRKIAPDGYLKNSLVINGQFPGPLIEANWGDTIQVTVHNDIRDPEEGTAIHWHGFLQKGSPWMDGVPSISQCPIAPGASFTYSYIADSYGSSWYHSHYSGQYADGAIGPIVVHGPPTVSYDIDIGPVLITDYYHRNYTDITEAAFNSNFSIVAVPGVNSLINGRNNYNCSLKAANDPSPCQSDAGIAKFKFQRGKKHLLRIVNAGASALQTFSVDGHNLTVIANDFVPVVPYQTQYLKLGVGQRTDVIVETTANEQNNFFIRSQSPAKPCADTIQPNVSALAYFDDPNVVPQPNPWPAFTAAIQVCENEPLENTEPWYPLASPPTTATTYVLNMTLGQNASGSYLWYMNNSTFRGNYNHPILLLSNLGNNSYPDDPQWNVENFGTNTSIRMVVYNANPRTHPMHLHGHNYRIEAIGYNNETWDGTIVRPSNPQRRDTQLVPGWGYMVISFEADNPGAWPFHCHVAWHVAAGLYVTVVERPDLIAKYRIPSIMAQTCRDWWAYTKTDVVDQIDSGL</sequence>
<dbReference type="EMBL" id="MU853660">
    <property type="protein sequence ID" value="KAK4139513.1"/>
    <property type="molecule type" value="Genomic_DNA"/>
</dbReference>
<dbReference type="Pfam" id="PF07731">
    <property type="entry name" value="Cu-oxidase_2"/>
    <property type="match status" value="1"/>
</dbReference>
<dbReference type="CDD" id="cd13854">
    <property type="entry name" value="CuRO_1_MaLCC_like"/>
    <property type="match status" value="1"/>
</dbReference>
<dbReference type="InterPro" id="IPR008972">
    <property type="entry name" value="Cupredoxin"/>
</dbReference>
<dbReference type="Gene3D" id="2.60.40.420">
    <property type="entry name" value="Cupredoxins - blue copper proteins"/>
    <property type="match status" value="3"/>
</dbReference>
<dbReference type="Pfam" id="PF00394">
    <property type="entry name" value="Cu-oxidase"/>
    <property type="match status" value="1"/>
</dbReference>
<dbReference type="InterPro" id="IPR001117">
    <property type="entry name" value="Cu-oxidase_2nd"/>
</dbReference>
<feature type="domain" description="Plastocyanin-like" evidence="6">
    <location>
        <begin position="399"/>
        <end position="516"/>
    </location>
</feature>
<dbReference type="SUPFAM" id="SSF49503">
    <property type="entry name" value="Cupredoxins"/>
    <property type="match status" value="3"/>
</dbReference>
<gene>
    <name evidence="8" type="ORF">C8A04DRAFT_40684</name>
</gene>
<dbReference type="InterPro" id="IPR011707">
    <property type="entry name" value="Cu-oxidase-like_N"/>
</dbReference>
<feature type="domain" description="Plastocyanin-like" evidence="7">
    <location>
        <begin position="36"/>
        <end position="151"/>
    </location>
</feature>
<reference evidence="8" key="2">
    <citation type="submission" date="2023-05" db="EMBL/GenBank/DDBJ databases">
        <authorList>
            <consortium name="Lawrence Berkeley National Laboratory"/>
            <person name="Steindorff A."/>
            <person name="Hensen N."/>
            <person name="Bonometti L."/>
            <person name="Westerberg I."/>
            <person name="Brannstrom I.O."/>
            <person name="Guillou S."/>
            <person name="Cros-Aarteil S."/>
            <person name="Calhoun S."/>
            <person name="Haridas S."/>
            <person name="Kuo A."/>
            <person name="Mondo S."/>
            <person name="Pangilinan J."/>
            <person name="Riley R."/>
            <person name="Labutti K."/>
            <person name="Andreopoulos B."/>
            <person name="Lipzen A."/>
            <person name="Chen C."/>
            <person name="Yanf M."/>
            <person name="Daum C."/>
            <person name="Ng V."/>
            <person name="Clum A."/>
            <person name="Ohm R."/>
            <person name="Martin F."/>
            <person name="Silar P."/>
            <person name="Natvig D."/>
            <person name="Lalanne C."/>
            <person name="Gautier V."/>
            <person name="Ament-Velasquez S.L."/>
            <person name="Kruys A."/>
            <person name="Hutchinson M.I."/>
            <person name="Powell A.J."/>
            <person name="Barry K."/>
            <person name="Miller A.N."/>
            <person name="Grigoriev I.V."/>
            <person name="Debuchy R."/>
            <person name="Gladieux P."/>
            <person name="Thoren M.H."/>
            <person name="Johannesson H."/>
        </authorList>
    </citation>
    <scope>NUCLEOTIDE SEQUENCE</scope>
    <source>
        <strain evidence="8">CBS 141.50</strain>
    </source>
</reference>
<dbReference type="AlphaFoldDB" id="A0AAN6UUU6"/>
<dbReference type="InterPro" id="IPR045087">
    <property type="entry name" value="Cu-oxidase_fam"/>
</dbReference>
<dbReference type="FunFam" id="2.60.40.420:FF:000021">
    <property type="entry name" value="Extracellular dihydrogeodin oxidase/laccase"/>
    <property type="match status" value="1"/>
</dbReference>
<dbReference type="GO" id="GO:0005507">
    <property type="term" value="F:copper ion binding"/>
    <property type="evidence" value="ECO:0007669"/>
    <property type="project" value="InterPro"/>
</dbReference>
<evidence type="ECO:0000256" key="3">
    <source>
        <dbReference type="ARBA" id="ARBA00023002"/>
    </source>
</evidence>
<proteinExistence type="inferred from homology"/>
<dbReference type="GO" id="GO:0016491">
    <property type="term" value="F:oxidoreductase activity"/>
    <property type="evidence" value="ECO:0007669"/>
    <property type="project" value="UniProtKB-KW"/>
</dbReference>
<evidence type="ECO:0000256" key="2">
    <source>
        <dbReference type="ARBA" id="ARBA00022723"/>
    </source>
</evidence>
<evidence type="ECO:0000259" key="5">
    <source>
        <dbReference type="Pfam" id="PF00394"/>
    </source>
</evidence>